<dbReference type="PANTHER" id="PTHR21660:SF1">
    <property type="entry name" value="ACYL-COENZYME A THIOESTERASE 13"/>
    <property type="match status" value="1"/>
</dbReference>
<comment type="similarity">
    <text evidence="1">Belongs to the thioesterase PaaI family.</text>
</comment>
<dbReference type="STRING" id="1095630.A0A2J6SPY5"/>
<dbReference type="SUPFAM" id="SSF54637">
    <property type="entry name" value="Thioesterase/thiol ester dehydrase-isomerase"/>
    <property type="match status" value="1"/>
</dbReference>
<dbReference type="AlphaFoldDB" id="A0A2J6SPY5"/>
<dbReference type="Gene3D" id="3.10.129.10">
    <property type="entry name" value="Hotdog Thioesterase"/>
    <property type="match status" value="1"/>
</dbReference>
<proteinExistence type="inferred from homology"/>
<organism evidence="4 5">
    <name type="scientific">Hyaloscypha bicolor E</name>
    <dbReference type="NCBI Taxonomy" id="1095630"/>
    <lineage>
        <taxon>Eukaryota</taxon>
        <taxon>Fungi</taxon>
        <taxon>Dikarya</taxon>
        <taxon>Ascomycota</taxon>
        <taxon>Pezizomycotina</taxon>
        <taxon>Leotiomycetes</taxon>
        <taxon>Helotiales</taxon>
        <taxon>Hyaloscyphaceae</taxon>
        <taxon>Hyaloscypha</taxon>
        <taxon>Hyaloscypha bicolor</taxon>
    </lineage>
</organism>
<protein>
    <recommendedName>
        <fullName evidence="3">Thioesterase domain-containing protein</fullName>
    </recommendedName>
</protein>
<evidence type="ECO:0000256" key="2">
    <source>
        <dbReference type="ARBA" id="ARBA00022801"/>
    </source>
</evidence>
<evidence type="ECO:0000313" key="5">
    <source>
        <dbReference type="Proteomes" id="UP000235371"/>
    </source>
</evidence>
<name>A0A2J6SPY5_9HELO</name>
<dbReference type="Pfam" id="PF03061">
    <property type="entry name" value="4HBT"/>
    <property type="match status" value="1"/>
</dbReference>
<dbReference type="EMBL" id="KZ613895">
    <property type="protein sequence ID" value="PMD52811.1"/>
    <property type="molecule type" value="Genomic_DNA"/>
</dbReference>
<dbReference type="InterPro" id="IPR029069">
    <property type="entry name" value="HotDog_dom_sf"/>
</dbReference>
<dbReference type="InParanoid" id="A0A2J6SPY5"/>
<gene>
    <name evidence="4" type="ORF">K444DRAFT_542195</name>
</gene>
<dbReference type="OrthoDB" id="2831072at2759"/>
<dbReference type="PANTHER" id="PTHR21660">
    <property type="entry name" value="THIOESTERASE SUPERFAMILY MEMBER-RELATED"/>
    <property type="match status" value="1"/>
</dbReference>
<dbReference type="GeneID" id="36583938"/>
<dbReference type="InterPro" id="IPR039298">
    <property type="entry name" value="ACOT13"/>
</dbReference>
<reference evidence="4 5" key="1">
    <citation type="submission" date="2016-04" db="EMBL/GenBank/DDBJ databases">
        <title>A degradative enzymes factory behind the ericoid mycorrhizal symbiosis.</title>
        <authorList>
            <consortium name="DOE Joint Genome Institute"/>
            <person name="Martino E."/>
            <person name="Morin E."/>
            <person name="Grelet G."/>
            <person name="Kuo A."/>
            <person name="Kohler A."/>
            <person name="Daghino S."/>
            <person name="Barry K."/>
            <person name="Choi C."/>
            <person name="Cichocki N."/>
            <person name="Clum A."/>
            <person name="Copeland A."/>
            <person name="Hainaut M."/>
            <person name="Haridas S."/>
            <person name="Labutti K."/>
            <person name="Lindquist E."/>
            <person name="Lipzen A."/>
            <person name="Khouja H.-R."/>
            <person name="Murat C."/>
            <person name="Ohm R."/>
            <person name="Olson A."/>
            <person name="Spatafora J."/>
            <person name="Veneault-Fourrey C."/>
            <person name="Henrissat B."/>
            <person name="Grigoriev I."/>
            <person name="Martin F."/>
            <person name="Perotto S."/>
        </authorList>
    </citation>
    <scope>NUCLEOTIDE SEQUENCE [LARGE SCALE GENOMIC DNA]</scope>
    <source>
        <strain evidence="4 5">E</strain>
    </source>
</reference>
<feature type="domain" description="Thioesterase" evidence="3">
    <location>
        <begin position="70"/>
        <end position="150"/>
    </location>
</feature>
<dbReference type="GO" id="GO:0047617">
    <property type="term" value="F:fatty acyl-CoA hydrolase activity"/>
    <property type="evidence" value="ECO:0007669"/>
    <property type="project" value="InterPro"/>
</dbReference>
<dbReference type="Proteomes" id="UP000235371">
    <property type="component" value="Unassembled WGS sequence"/>
</dbReference>
<dbReference type="CDD" id="cd03443">
    <property type="entry name" value="PaaI_thioesterase"/>
    <property type="match status" value="1"/>
</dbReference>
<accession>A0A2J6SPY5</accession>
<dbReference type="InterPro" id="IPR006683">
    <property type="entry name" value="Thioestr_dom"/>
</dbReference>
<keyword evidence="2" id="KW-0378">Hydrolase</keyword>
<evidence type="ECO:0000259" key="3">
    <source>
        <dbReference type="Pfam" id="PF03061"/>
    </source>
</evidence>
<evidence type="ECO:0000256" key="1">
    <source>
        <dbReference type="ARBA" id="ARBA00008324"/>
    </source>
</evidence>
<dbReference type="RefSeq" id="XP_024729715.1">
    <property type="nucleotide sequence ID" value="XM_024875859.1"/>
</dbReference>
<keyword evidence="5" id="KW-1185">Reference proteome</keyword>
<sequence length="166" mass="17979">MANDPYRTTDFTLTVEERIKAYYHSVTSDPKYCGFDVQPLSLLYLASIPPTTPTVTWTFTVTSSLCNKDGNLHGGASSTIFDNLTSTALFTIGKPGFWDNLGVTRFLAVSYFRPIPQGTQAVLECEVVAAGKRMAQVRGTMRNGEGKVCASCLHEKVQTGGPSASL</sequence>
<evidence type="ECO:0000313" key="4">
    <source>
        <dbReference type="EMBL" id="PMD52811.1"/>
    </source>
</evidence>